<gene>
    <name evidence="2" type="ORF">GCM10022389_07620</name>
</gene>
<dbReference type="RefSeq" id="WP_344815468.1">
    <property type="nucleotide sequence ID" value="NZ_BAABCT010000002.1"/>
</dbReference>
<protein>
    <submittedName>
        <fullName evidence="2">GNAT family N-acetyltransferase</fullName>
    </submittedName>
</protein>
<dbReference type="EMBL" id="BAABCT010000002">
    <property type="protein sequence ID" value="GAA4065359.1"/>
    <property type="molecule type" value="Genomic_DNA"/>
</dbReference>
<dbReference type="CDD" id="cd04301">
    <property type="entry name" value="NAT_SF"/>
    <property type="match status" value="1"/>
</dbReference>
<dbReference type="Pfam" id="PF13673">
    <property type="entry name" value="Acetyltransf_10"/>
    <property type="match status" value="1"/>
</dbReference>
<dbReference type="PROSITE" id="PS51186">
    <property type="entry name" value="GNAT"/>
    <property type="match status" value="1"/>
</dbReference>
<dbReference type="SUPFAM" id="SSF55729">
    <property type="entry name" value="Acyl-CoA N-acyltransferases (Nat)"/>
    <property type="match status" value="1"/>
</dbReference>
<dbReference type="InterPro" id="IPR016181">
    <property type="entry name" value="Acyl_CoA_acyltransferase"/>
</dbReference>
<evidence type="ECO:0000259" key="1">
    <source>
        <dbReference type="PROSITE" id="PS51186"/>
    </source>
</evidence>
<dbReference type="Proteomes" id="UP001500367">
    <property type="component" value="Unassembled WGS sequence"/>
</dbReference>
<feature type="domain" description="N-acetyltransferase" evidence="1">
    <location>
        <begin position="1"/>
        <end position="146"/>
    </location>
</feature>
<reference evidence="3" key="1">
    <citation type="journal article" date="2019" name="Int. J. Syst. Evol. Microbiol.">
        <title>The Global Catalogue of Microorganisms (GCM) 10K type strain sequencing project: providing services to taxonomists for standard genome sequencing and annotation.</title>
        <authorList>
            <consortium name="The Broad Institute Genomics Platform"/>
            <consortium name="The Broad Institute Genome Sequencing Center for Infectious Disease"/>
            <person name="Wu L."/>
            <person name="Ma J."/>
        </authorList>
    </citation>
    <scope>NUCLEOTIDE SEQUENCE [LARGE SCALE GENOMIC DNA]</scope>
    <source>
        <strain evidence="3">JCM 17069</strain>
    </source>
</reference>
<evidence type="ECO:0000313" key="3">
    <source>
        <dbReference type="Proteomes" id="UP001500367"/>
    </source>
</evidence>
<dbReference type="InterPro" id="IPR000182">
    <property type="entry name" value="GNAT_dom"/>
</dbReference>
<organism evidence="2 3">
    <name type="scientific">Flavobacterium cheonanense</name>
    <dbReference type="NCBI Taxonomy" id="706183"/>
    <lineage>
        <taxon>Bacteria</taxon>
        <taxon>Pseudomonadati</taxon>
        <taxon>Bacteroidota</taxon>
        <taxon>Flavobacteriia</taxon>
        <taxon>Flavobacteriales</taxon>
        <taxon>Flavobacteriaceae</taxon>
        <taxon>Flavobacterium</taxon>
    </lineage>
</organism>
<accession>A0ABP7VEB3</accession>
<keyword evidence="3" id="KW-1185">Reference proteome</keyword>
<proteinExistence type="predicted"/>
<dbReference type="Gene3D" id="3.40.630.30">
    <property type="match status" value="1"/>
</dbReference>
<sequence>MKEIKKISSRDTFLVRHPILREGKPIESCQFDGDDLETTTHFGLFIDKNITGVLSVFKNNNVIFSSENQYQIRGMAILKDFQRKGFGDELIKHAEEYVKSQFGKLIWFNARESAVPFYEKLGYIKIGKPFFIADIGIHYNMKKEIG</sequence>
<comment type="caution">
    <text evidence="2">The sequence shown here is derived from an EMBL/GenBank/DDBJ whole genome shotgun (WGS) entry which is preliminary data.</text>
</comment>
<name>A0ABP7VEB3_9FLAO</name>
<evidence type="ECO:0000313" key="2">
    <source>
        <dbReference type="EMBL" id="GAA4065359.1"/>
    </source>
</evidence>